<proteinExistence type="predicted"/>
<evidence type="ECO:0000313" key="1">
    <source>
        <dbReference type="EMBL" id="UUI03217.1"/>
    </source>
</evidence>
<gene>
    <name evidence="1" type="ORF">NP439_00325</name>
</gene>
<keyword evidence="2" id="KW-1185">Reference proteome</keyword>
<organism evidence="1 2">
    <name type="scientific">Oceanobacillus jeddahense</name>
    <dbReference type="NCBI Taxonomy" id="1462527"/>
    <lineage>
        <taxon>Bacteria</taxon>
        <taxon>Bacillati</taxon>
        <taxon>Bacillota</taxon>
        <taxon>Bacilli</taxon>
        <taxon>Bacillales</taxon>
        <taxon>Bacillaceae</taxon>
        <taxon>Oceanobacillus</taxon>
    </lineage>
</organism>
<dbReference type="RefSeq" id="WP_256708367.1">
    <property type="nucleotide sequence ID" value="NZ_CP101914.1"/>
</dbReference>
<dbReference type="Proteomes" id="UP001059773">
    <property type="component" value="Chromosome"/>
</dbReference>
<name>A0ABY5JWI3_9BACI</name>
<evidence type="ECO:0000313" key="2">
    <source>
        <dbReference type="Proteomes" id="UP001059773"/>
    </source>
</evidence>
<accession>A0ABY5JWI3</accession>
<dbReference type="EMBL" id="CP101914">
    <property type="protein sequence ID" value="UUI03217.1"/>
    <property type="molecule type" value="Genomic_DNA"/>
</dbReference>
<reference evidence="1" key="1">
    <citation type="submission" date="2022-07" db="EMBL/GenBank/DDBJ databases">
        <title>FELIX.</title>
        <authorList>
            <person name="Wan K.H."/>
            <person name="Park S."/>
            <person name="Lawrence Q."/>
            <person name="Eichenberger J.P."/>
            <person name="Booth B.W."/>
            <person name="Piaggio A.J."/>
            <person name="Chandler J.C."/>
            <person name="Franklin A.B."/>
            <person name="Celniker S.E."/>
        </authorList>
    </citation>
    <scope>NUCLEOTIDE SEQUENCE</scope>
    <source>
        <strain evidence="1">QA-1986 374</strain>
    </source>
</reference>
<sequence length="175" mass="20250">MGLIDVYLQKYDKTRQDVIEQSNMEKTQKLNLNQEAASYHSEIIKALSITVDQDTETVHQELQMLEKEKTPFKVYTQEELLTAFKRKEPYIIVKGDYARQVESAAGTSLSEKDTMGFQLGSRGLALLAGEVIYQIMNLFSKREKQELKVESKIKSYQAVLKENKDVLLYLRLLDY</sequence>
<protein>
    <submittedName>
        <fullName evidence="1">Uncharacterized protein</fullName>
    </submittedName>
</protein>